<gene>
    <name evidence="3" type="ORF">GEV33_002917</name>
</gene>
<reference evidence="3" key="1">
    <citation type="journal article" date="2020" name="J Insects Food Feed">
        <title>The yellow mealworm (Tenebrio molitor) genome: a resource for the emerging insects as food and feed industry.</title>
        <authorList>
            <person name="Eriksson T."/>
            <person name="Andere A."/>
            <person name="Kelstrup H."/>
            <person name="Emery V."/>
            <person name="Picard C."/>
        </authorList>
    </citation>
    <scope>NUCLEOTIDE SEQUENCE</scope>
    <source>
        <strain evidence="3">Stoneville</strain>
        <tissue evidence="3">Whole head</tissue>
    </source>
</reference>
<dbReference type="Pfam" id="PF10545">
    <property type="entry name" value="MADF_DNA_bdg"/>
    <property type="match status" value="1"/>
</dbReference>
<keyword evidence="4" id="KW-1185">Reference proteome</keyword>
<dbReference type="InterPro" id="IPR006578">
    <property type="entry name" value="MADF-dom"/>
</dbReference>
<dbReference type="AlphaFoldDB" id="A0A8J6HSH8"/>
<accession>A0A8J6HSH8</accession>
<comment type="caution">
    <text evidence="3">The sequence shown here is derived from an EMBL/GenBank/DDBJ whole genome shotgun (WGS) entry which is preliminary data.</text>
</comment>
<evidence type="ECO:0000313" key="3">
    <source>
        <dbReference type="EMBL" id="KAH0819874.1"/>
    </source>
</evidence>
<dbReference type="EMBL" id="JABDTM020013433">
    <property type="protein sequence ID" value="KAH0819874.1"/>
    <property type="molecule type" value="Genomic_DNA"/>
</dbReference>
<proteinExistence type="predicted"/>
<evidence type="ECO:0000313" key="4">
    <source>
        <dbReference type="Proteomes" id="UP000719412"/>
    </source>
</evidence>
<organism evidence="3 4">
    <name type="scientific">Tenebrio molitor</name>
    <name type="common">Yellow mealworm beetle</name>
    <dbReference type="NCBI Taxonomy" id="7067"/>
    <lineage>
        <taxon>Eukaryota</taxon>
        <taxon>Metazoa</taxon>
        <taxon>Ecdysozoa</taxon>
        <taxon>Arthropoda</taxon>
        <taxon>Hexapoda</taxon>
        <taxon>Insecta</taxon>
        <taxon>Pterygota</taxon>
        <taxon>Neoptera</taxon>
        <taxon>Endopterygota</taxon>
        <taxon>Coleoptera</taxon>
        <taxon>Polyphaga</taxon>
        <taxon>Cucujiformia</taxon>
        <taxon>Tenebrionidae</taxon>
        <taxon>Tenebrio</taxon>
    </lineage>
</organism>
<reference evidence="3" key="2">
    <citation type="submission" date="2021-08" db="EMBL/GenBank/DDBJ databases">
        <authorList>
            <person name="Eriksson T."/>
        </authorList>
    </citation>
    <scope>NUCLEOTIDE SEQUENCE</scope>
    <source>
        <strain evidence="3">Stoneville</strain>
        <tissue evidence="3">Whole head</tissue>
    </source>
</reference>
<sequence length="61" mass="7413">MNTRLFIGEVKKRKALWDHTNTNYHNRRMLTDGWRDIAKMFNTEGKTPRPPRAPFYFDPFQ</sequence>
<protein>
    <recommendedName>
        <fullName evidence="2">MADF domain-containing protein</fullName>
    </recommendedName>
</protein>
<evidence type="ECO:0000259" key="2">
    <source>
        <dbReference type="Pfam" id="PF10545"/>
    </source>
</evidence>
<evidence type="ECO:0000256" key="1">
    <source>
        <dbReference type="SAM" id="MobiDB-lite"/>
    </source>
</evidence>
<dbReference type="Proteomes" id="UP000719412">
    <property type="component" value="Unassembled WGS sequence"/>
</dbReference>
<name>A0A8J6HSH8_TENMO</name>
<feature type="domain" description="MADF" evidence="2">
    <location>
        <begin position="6"/>
        <end position="43"/>
    </location>
</feature>
<feature type="region of interest" description="Disordered" evidence="1">
    <location>
        <begin position="42"/>
        <end position="61"/>
    </location>
</feature>